<dbReference type="AlphaFoldDB" id="A0AB34FNN4"/>
<accession>A0AB34FNN4</accession>
<dbReference type="Proteomes" id="UP001163105">
    <property type="component" value="Unassembled WGS sequence"/>
</dbReference>
<protein>
    <submittedName>
        <fullName evidence="1">Uncharacterized protein</fullName>
    </submittedName>
</protein>
<gene>
    <name evidence="1" type="ORF">O9K51_06489</name>
</gene>
<keyword evidence="2" id="KW-1185">Reference proteome</keyword>
<reference evidence="1" key="1">
    <citation type="submission" date="2023-01" db="EMBL/GenBank/DDBJ databases">
        <title>The growth and conidiation of Purpureocillium lavendulum are regulated by nitrogen source and histone H3K14 acetylation.</title>
        <authorList>
            <person name="Tang P."/>
            <person name="Han J."/>
            <person name="Zhang C."/>
            <person name="Tang P."/>
            <person name="Qi F."/>
            <person name="Zhang K."/>
            <person name="Liang L."/>
        </authorList>
    </citation>
    <scope>NUCLEOTIDE SEQUENCE</scope>
    <source>
        <strain evidence="1">YMF1.00683</strain>
    </source>
</reference>
<evidence type="ECO:0000313" key="2">
    <source>
        <dbReference type="Proteomes" id="UP001163105"/>
    </source>
</evidence>
<comment type="caution">
    <text evidence="1">The sequence shown here is derived from an EMBL/GenBank/DDBJ whole genome shotgun (WGS) entry which is preliminary data.</text>
</comment>
<dbReference type="EMBL" id="JAQHRD010000005">
    <property type="protein sequence ID" value="KAJ6440699.1"/>
    <property type="molecule type" value="Genomic_DNA"/>
</dbReference>
<sequence length="81" mass="8836">MAPVWALRGMLRPQSAKFLLPVAALRIGRLQGRGPDVFGIIVTMPSAVTTDVGCNEGNSIASVLNWDMQCREIAQSDMIHR</sequence>
<name>A0AB34FNN4_9HYPO</name>
<proteinExistence type="predicted"/>
<evidence type="ECO:0000313" key="1">
    <source>
        <dbReference type="EMBL" id="KAJ6440699.1"/>
    </source>
</evidence>
<organism evidence="1 2">
    <name type="scientific">Purpureocillium lavendulum</name>
    <dbReference type="NCBI Taxonomy" id="1247861"/>
    <lineage>
        <taxon>Eukaryota</taxon>
        <taxon>Fungi</taxon>
        <taxon>Dikarya</taxon>
        <taxon>Ascomycota</taxon>
        <taxon>Pezizomycotina</taxon>
        <taxon>Sordariomycetes</taxon>
        <taxon>Hypocreomycetidae</taxon>
        <taxon>Hypocreales</taxon>
        <taxon>Ophiocordycipitaceae</taxon>
        <taxon>Purpureocillium</taxon>
    </lineage>
</organism>